<proteinExistence type="predicted"/>
<evidence type="ECO:0000313" key="2">
    <source>
        <dbReference type="EMBL" id="QJH97456.1"/>
    </source>
</evidence>
<dbReference type="EMBL" id="MT143986">
    <property type="protein sequence ID" value="QJA45141.1"/>
    <property type="molecule type" value="Genomic_DNA"/>
</dbReference>
<organism evidence="1">
    <name type="scientific">viral metagenome</name>
    <dbReference type="NCBI Taxonomy" id="1070528"/>
    <lineage>
        <taxon>unclassified sequences</taxon>
        <taxon>metagenomes</taxon>
        <taxon>organismal metagenomes</taxon>
    </lineage>
</organism>
<protein>
    <submittedName>
        <fullName evidence="1">Uncharacterized protein</fullName>
    </submittedName>
</protein>
<reference evidence="1" key="1">
    <citation type="submission" date="2020-03" db="EMBL/GenBank/DDBJ databases">
        <title>The deep terrestrial virosphere.</title>
        <authorList>
            <person name="Holmfeldt K."/>
            <person name="Nilsson E."/>
            <person name="Simone D."/>
            <person name="Lopez-Fernandez M."/>
            <person name="Wu X."/>
            <person name="de Brujin I."/>
            <person name="Lundin D."/>
            <person name="Andersson A."/>
            <person name="Bertilsson S."/>
            <person name="Dopson M."/>
        </authorList>
    </citation>
    <scope>NUCLEOTIDE SEQUENCE</scope>
    <source>
        <strain evidence="1">TM448A00186</strain>
        <strain evidence="2">TM448B01012</strain>
    </source>
</reference>
<evidence type="ECO:0000313" key="1">
    <source>
        <dbReference type="EMBL" id="QJA45141.1"/>
    </source>
</evidence>
<accession>A0A6H1ZCI4</accession>
<dbReference type="AlphaFoldDB" id="A0A6H1ZCI4"/>
<name>A0A6H1ZCI4_9ZZZZ</name>
<dbReference type="EMBL" id="MT144687">
    <property type="protein sequence ID" value="QJH97456.1"/>
    <property type="molecule type" value="Genomic_DNA"/>
</dbReference>
<gene>
    <name evidence="1" type="ORF">TM448A00186_0053</name>
    <name evidence="2" type="ORF">TM448B01012_0021</name>
</gene>
<sequence>MKIKITRRFEISTIEYVKAQDDDLKMGCEIACAYENSTSKVLNILRENDYIADAVCINSHNKAEIVLNVKQFENEGVKE</sequence>